<organism evidence="2 3">
    <name type="scientific">Acaulospora morrowiae</name>
    <dbReference type="NCBI Taxonomy" id="94023"/>
    <lineage>
        <taxon>Eukaryota</taxon>
        <taxon>Fungi</taxon>
        <taxon>Fungi incertae sedis</taxon>
        <taxon>Mucoromycota</taxon>
        <taxon>Glomeromycotina</taxon>
        <taxon>Glomeromycetes</taxon>
        <taxon>Diversisporales</taxon>
        <taxon>Acaulosporaceae</taxon>
        <taxon>Acaulospora</taxon>
    </lineage>
</organism>
<gene>
    <name evidence="2" type="ORF">AMORRO_LOCUS514</name>
</gene>
<comment type="caution">
    <text evidence="2">The sequence shown here is derived from an EMBL/GenBank/DDBJ whole genome shotgun (WGS) entry which is preliminary data.</text>
</comment>
<proteinExistence type="predicted"/>
<dbReference type="GO" id="GO:0005829">
    <property type="term" value="C:cytosol"/>
    <property type="evidence" value="ECO:0007669"/>
    <property type="project" value="TreeGrafter"/>
</dbReference>
<dbReference type="Proteomes" id="UP000789342">
    <property type="component" value="Unassembled WGS sequence"/>
</dbReference>
<dbReference type="GO" id="GO:0005634">
    <property type="term" value="C:nucleus"/>
    <property type="evidence" value="ECO:0007669"/>
    <property type="project" value="TreeGrafter"/>
</dbReference>
<feature type="compositionally biased region" description="Basic and acidic residues" evidence="1">
    <location>
        <begin position="605"/>
        <end position="632"/>
    </location>
</feature>
<keyword evidence="3" id="KW-1185">Reference proteome</keyword>
<feature type="region of interest" description="Disordered" evidence="1">
    <location>
        <begin position="484"/>
        <end position="507"/>
    </location>
</feature>
<feature type="compositionally biased region" description="Basic and acidic residues" evidence="1">
    <location>
        <begin position="289"/>
        <end position="300"/>
    </location>
</feature>
<feature type="region of interest" description="Disordered" evidence="1">
    <location>
        <begin position="590"/>
        <end position="677"/>
    </location>
</feature>
<sequence length="677" mass="75184">MGNEQTKGSSYNEVSPTSHAKYKPLKGIFRKGIQYNMKIIIRGDIRTGKSTLFERLQGNDFVEEYTPTPQIQVANIQWSYNQTEDVIKVEIWDVVDKEIISSDTHKKSNVSDGRLKIDNSQATSTSPQHSISQIPPDQLTLDAATINVYRNTHGVILMFDMTKSWTFDYAIKELKEIPNNIAVATEHPSANIIRYVETSMSNGLGLDYIHKYFGVPFLQLQRDILQQQFNFKTKELSKLLSALDVNDDVFNSTEQEKTHASAAVDMEKDQLEMEKMQLKEVWDKEFNDLSEGKESGHEESNPTSSSTIPQHPKITTPDIGIIENFDAGELEDDFFNDTPDHAPELPEVVTSKLDEAEEVVDSSNPMVAADEDLVGIDQQADGDEEQPNNTVGVVSVQDFNRDLNVWGHRHHSSFTSTGGISDSSDEDLVPTAKRVNYLDESSTPADDLKVIGGDSGSYSNFEHQENEKTLDTSGYVPITFGTPTGYEEISEGQDNPWLEGGDAPQKGDSQFVAQTKAEFQNYEMFDGQDEGASKSVADNITESITYHRQLHLHHPHSFSENGGTISSLSWSGNGENSGNDQYITNETESATVIEGAENLKKKKTKESTTTKEDNGDNISKDSENIESSDQKVKEKKSKGAETAGNSGTVNVENESPTKSSSKKSKSAKKKKLKKNKN</sequence>
<name>A0A9N8VBY2_9GLOM</name>
<feature type="region of interest" description="Disordered" evidence="1">
    <location>
        <begin position="289"/>
        <end position="316"/>
    </location>
</feature>
<feature type="region of interest" description="Disordered" evidence="1">
    <location>
        <begin position="106"/>
        <end position="134"/>
    </location>
</feature>
<dbReference type="PROSITE" id="PS51419">
    <property type="entry name" value="RAB"/>
    <property type="match status" value="1"/>
</dbReference>
<accession>A0A9N8VBY2</accession>
<dbReference type="InterPro" id="IPR040385">
    <property type="entry name" value="RABL6"/>
</dbReference>
<feature type="compositionally biased region" description="Basic residues" evidence="1">
    <location>
        <begin position="660"/>
        <end position="677"/>
    </location>
</feature>
<dbReference type="PANTHER" id="PTHR14932">
    <property type="entry name" value="RAS GTPASE-RELATED"/>
    <property type="match status" value="1"/>
</dbReference>
<dbReference type="AlphaFoldDB" id="A0A9N8VBY2"/>
<reference evidence="2" key="1">
    <citation type="submission" date="2021-06" db="EMBL/GenBank/DDBJ databases">
        <authorList>
            <person name="Kallberg Y."/>
            <person name="Tangrot J."/>
            <person name="Rosling A."/>
        </authorList>
    </citation>
    <scope>NUCLEOTIDE SEQUENCE</scope>
    <source>
        <strain evidence="2">CL551</strain>
    </source>
</reference>
<dbReference type="Pfam" id="PF08477">
    <property type="entry name" value="Roc"/>
    <property type="match status" value="1"/>
</dbReference>
<dbReference type="Gene3D" id="3.40.50.300">
    <property type="entry name" value="P-loop containing nucleotide triphosphate hydrolases"/>
    <property type="match status" value="1"/>
</dbReference>
<feature type="compositionally biased region" description="Polar residues" evidence="1">
    <location>
        <begin position="643"/>
        <end position="657"/>
    </location>
</feature>
<dbReference type="GO" id="GO:0005525">
    <property type="term" value="F:GTP binding"/>
    <property type="evidence" value="ECO:0007669"/>
    <property type="project" value="InterPro"/>
</dbReference>
<dbReference type="SUPFAM" id="SSF52540">
    <property type="entry name" value="P-loop containing nucleoside triphosphate hydrolases"/>
    <property type="match status" value="1"/>
</dbReference>
<protein>
    <submittedName>
        <fullName evidence="2">17446_t:CDS:1</fullName>
    </submittedName>
</protein>
<dbReference type="OrthoDB" id="207081at2759"/>
<dbReference type="InterPro" id="IPR027417">
    <property type="entry name" value="P-loop_NTPase"/>
</dbReference>
<evidence type="ECO:0000313" key="2">
    <source>
        <dbReference type="EMBL" id="CAG8444401.1"/>
    </source>
</evidence>
<evidence type="ECO:0000313" key="3">
    <source>
        <dbReference type="Proteomes" id="UP000789342"/>
    </source>
</evidence>
<dbReference type="EMBL" id="CAJVPV010000139">
    <property type="protein sequence ID" value="CAG8444401.1"/>
    <property type="molecule type" value="Genomic_DNA"/>
</dbReference>
<feature type="compositionally biased region" description="Polar residues" evidence="1">
    <location>
        <begin position="118"/>
        <end position="134"/>
    </location>
</feature>
<dbReference type="PANTHER" id="PTHR14932:SF1">
    <property type="entry name" value="RAB-LIKE PROTEIN 6"/>
    <property type="match status" value="1"/>
</dbReference>
<evidence type="ECO:0000256" key="1">
    <source>
        <dbReference type="SAM" id="MobiDB-lite"/>
    </source>
</evidence>